<keyword evidence="6" id="KW-1185">Reference proteome</keyword>
<dbReference type="RefSeq" id="WP_045459954.1">
    <property type="nucleotide sequence ID" value="NZ_BBLT01000002.1"/>
</dbReference>
<comment type="similarity">
    <text evidence="2">Belongs to the BshC family.</text>
</comment>
<dbReference type="EMBL" id="BBLT01000002">
    <property type="protein sequence ID" value="GAL84037.1"/>
    <property type="molecule type" value="Genomic_DNA"/>
</dbReference>
<feature type="domain" description="Bacillithiol biosynthesis BshC N-terminal Rossmann-like" evidence="3">
    <location>
        <begin position="1"/>
        <end position="362"/>
    </location>
</feature>
<evidence type="ECO:0000313" key="6">
    <source>
        <dbReference type="Proteomes" id="UP000030185"/>
    </source>
</evidence>
<dbReference type="HAMAP" id="MF_01867">
    <property type="entry name" value="BshC"/>
    <property type="match status" value="1"/>
</dbReference>
<dbReference type="EC" id="6.-.-.-" evidence="2"/>
<evidence type="ECO:0000259" key="4">
    <source>
        <dbReference type="Pfam" id="PF24850"/>
    </source>
</evidence>
<dbReference type="AlphaFoldDB" id="A0A098LC65"/>
<dbReference type="NCBIfam" id="TIGR03998">
    <property type="entry name" value="thiol_BshC"/>
    <property type="match status" value="1"/>
</dbReference>
<dbReference type="Proteomes" id="UP000030185">
    <property type="component" value="Unassembled WGS sequence"/>
</dbReference>
<dbReference type="InterPro" id="IPR055399">
    <property type="entry name" value="CC_BshC"/>
</dbReference>
<name>A0A098LC65_9BACT</name>
<evidence type="ECO:0000313" key="5">
    <source>
        <dbReference type="EMBL" id="GAL84037.1"/>
    </source>
</evidence>
<feature type="domain" description="Bacillithiol biosynthesis BshC C-terminal coiled-coil" evidence="4">
    <location>
        <begin position="364"/>
        <end position="516"/>
    </location>
</feature>
<dbReference type="PIRSF" id="PIRSF012535">
    <property type="entry name" value="UCP012535"/>
    <property type="match status" value="1"/>
</dbReference>
<comment type="caution">
    <text evidence="5">The sequence shown here is derived from an EMBL/GenBank/DDBJ whole genome shotgun (WGS) entry which is preliminary data.</text>
</comment>
<dbReference type="STRING" id="153721.MYP_1265"/>
<dbReference type="GO" id="GO:0016874">
    <property type="term" value="F:ligase activity"/>
    <property type="evidence" value="ECO:0007669"/>
    <property type="project" value="UniProtKB-UniRule"/>
</dbReference>
<evidence type="ECO:0000259" key="3">
    <source>
        <dbReference type="Pfam" id="PF10079"/>
    </source>
</evidence>
<dbReference type="Pfam" id="PF24850">
    <property type="entry name" value="CC_BshC"/>
    <property type="match status" value="1"/>
</dbReference>
<evidence type="ECO:0000256" key="1">
    <source>
        <dbReference type="ARBA" id="ARBA00022598"/>
    </source>
</evidence>
<keyword evidence="1 2" id="KW-0436">Ligase</keyword>
<dbReference type="InterPro" id="IPR055398">
    <property type="entry name" value="Rossmann-like_BshC"/>
</dbReference>
<accession>A0A098LC65</accession>
<dbReference type="eggNOG" id="COG4365">
    <property type="taxonomic scope" value="Bacteria"/>
</dbReference>
<evidence type="ECO:0000256" key="2">
    <source>
        <dbReference type="HAMAP-Rule" id="MF_01867"/>
    </source>
</evidence>
<protein>
    <recommendedName>
        <fullName evidence="2">Putative cysteine ligase BshC</fullName>
        <ecNumber evidence="2">6.-.-.-</ecNumber>
    </recommendedName>
</protein>
<sequence length="519" mass="60134">MKILPVEAEKTGAFSKLYLDYISQKEDLSLFYNLFPSIENIEQQIAQKKFKADQRGLLTDALKRQYSDIVIKQAAEKGIDELLNDHTFTITTGHQLNLFTGPLYLIYKTVAIIKACEILKRKYSKYSFVPVFWIATEDHDFAEINHFHLFGKTYTWETRQKGAVGRLSCEGIEKILNELPEKVELFEKAYLENGSTLSKATRYILNELFGDYGLVVLDGDDASLKQVLKPVIKEEIEGDTICKIVEKTTKSLEDLGYNGQVFPREINLFYLKEGLRERIINEGDHFRVNNTDIVYSRSEILRLAEEEPEVFSPNVVLRPLYQEMLLPNLAYIGGPSELTYWLQLKGIFNHFGIAFPMLMPRLFFLIINAANSKKITKLNINEEDLFKSVVELKELYLDMHSSEHIETEEEHSLLNYIFKMLQTKAADIDPTLIAYTEAEAKRASDIIHNVEKRFKKALEKKHEQGIQQLIGLKEKLFPANTLQERYDNFLNFYINDPDLISKLMTADPFDFRFKVLLQE</sequence>
<reference evidence="5 6" key="1">
    <citation type="submission" date="2014-09" db="EMBL/GenBank/DDBJ databases">
        <title>Sporocytophaga myxococcoides PG-01 genome sequencing.</title>
        <authorList>
            <person name="Liu L."/>
            <person name="Gao P.J."/>
            <person name="Chen G.J."/>
            <person name="Wang L.S."/>
        </authorList>
    </citation>
    <scope>NUCLEOTIDE SEQUENCE [LARGE SCALE GENOMIC DNA]</scope>
    <source>
        <strain evidence="5 6">PG-01</strain>
    </source>
</reference>
<proteinExistence type="inferred from homology"/>
<dbReference type="InterPro" id="IPR011199">
    <property type="entry name" value="Bacillithiol_biosynth_BshC"/>
</dbReference>
<dbReference type="Pfam" id="PF10079">
    <property type="entry name" value="Rossmann-like_BshC"/>
    <property type="match status" value="1"/>
</dbReference>
<dbReference type="OrthoDB" id="9765151at2"/>
<gene>
    <name evidence="2" type="primary">bshC</name>
    <name evidence="5" type="ORF">MYP_1265</name>
</gene>
<organism evidence="5 6">
    <name type="scientific">Sporocytophaga myxococcoides</name>
    <dbReference type="NCBI Taxonomy" id="153721"/>
    <lineage>
        <taxon>Bacteria</taxon>
        <taxon>Pseudomonadati</taxon>
        <taxon>Bacteroidota</taxon>
        <taxon>Cytophagia</taxon>
        <taxon>Cytophagales</taxon>
        <taxon>Cytophagaceae</taxon>
        <taxon>Sporocytophaga</taxon>
    </lineage>
</organism>